<dbReference type="AlphaFoldDB" id="A0A9E3H448"/>
<organism evidence="4 5">
    <name type="scientific">Pelatocladus maniniholoensis HA4357-MV3</name>
    <dbReference type="NCBI Taxonomy" id="1117104"/>
    <lineage>
        <taxon>Bacteria</taxon>
        <taxon>Bacillati</taxon>
        <taxon>Cyanobacteriota</taxon>
        <taxon>Cyanophyceae</taxon>
        <taxon>Nostocales</taxon>
        <taxon>Nostocaceae</taxon>
        <taxon>Pelatocladus</taxon>
    </lineage>
</organism>
<comment type="similarity">
    <text evidence="2">Belongs to the flavin-dependent halogenase family. Bacterial tryptophan halogenase subfamily.</text>
</comment>
<proteinExistence type="inferred from homology"/>
<sequence length="609" mass="70446">MNNTQSQVYDVVIMGAGMAGVCQARHLLLNIPNIKIALVDPRSEERADKDMKVGESTVEISTLMICKELGLYDYMIENHPPKFGLNFHWPKDPAQTENTDDYYHLWATRQPPLASILIHRAKFERDVLKMNREMGVEFYNGRVLDVDFTSGDELNTIQVKLSDRQVELKAKHVIDAAGRNFIIGRKTDNLVFGPENLYGVNNGSAWMRVRNVDRTIFHSGYDPANATCSHYYATNHWMGHGHWVWMIPTDTQTMELSIGLVHHHQVIPAQSVNTKEKFYAFLEANHNVVYQLLKSGEEIDFHYLPRLAHKSKQMYSRDNWYVIGDAAAMFDPFYSMGMTMMSFQIENVTEIIRAKFAGEADVEKKRIVYNNFAVNMIVRNNHLVSHHEKQLGNASVMSWRIFLENMWWFGVLIPMYIGKWHLDLPFLHKFGKQGRGAVVAETLEEAYELFDKLLEKKQNLGFMYTHRTDELPFGYSITKDISKYIGLSKYEPQHCNIYAEMRNTYFFVALWYLKLLWKGFGLRGLLAPKNVKRVLTLLKVSAQSYIDELVYDYQTRKIPTNTAVAKQREEFKTYEPRTELQPWDNLTTVDANGNNKQVSMVPDLAEVSG</sequence>
<gene>
    <name evidence="4" type="ORF">KME28_03080</name>
</gene>
<dbReference type="EMBL" id="JAHHHW010000029">
    <property type="protein sequence ID" value="MBW4430744.1"/>
    <property type="molecule type" value="Genomic_DNA"/>
</dbReference>
<protein>
    <submittedName>
        <fullName evidence="4">Tryptophan 7-halogenase</fullName>
    </submittedName>
</protein>
<reference evidence="4" key="2">
    <citation type="journal article" date="2022" name="Microbiol. Resour. Announc.">
        <title>Metagenome Sequencing to Explore Phylogenomics of Terrestrial Cyanobacteria.</title>
        <authorList>
            <person name="Ward R.D."/>
            <person name="Stajich J.E."/>
            <person name="Johansen J.R."/>
            <person name="Huntemann M."/>
            <person name="Clum A."/>
            <person name="Foster B."/>
            <person name="Foster B."/>
            <person name="Roux S."/>
            <person name="Palaniappan K."/>
            <person name="Varghese N."/>
            <person name="Mukherjee S."/>
            <person name="Reddy T.B.K."/>
            <person name="Daum C."/>
            <person name="Copeland A."/>
            <person name="Chen I.A."/>
            <person name="Ivanova N.N."/>
            <person name="Kyrpides N.C."/>
            <person name="Shapiro N."/>
            <person name="Eloe-Fadrosh E.A."/>
            <person name="Pietrasiak N."/>
        </authorList>
    </citation>
    <scope>NUCLEOTIDE SEQUENCE</scope>
    <source>
        <strain evidence="4">HA4357-MV3</strain>
    </source>
</reference>
<name>A0A9E3H448_9NOST</name>
<dbReference type="Proteomes" id="UP000813215">
    <property type="component" value="Unassembled WGS sequence"/>
</dbReference>
<evidence type="ECO:0000256" key="2">
    <source>
        <dbReference type="ARBA" id="ARBA00038396"/>
    </source>
</evidence>
<dbReference type="Gene3D" id="3.50.50.60">
    <property type="entry name" value="FAD/NAD(P)-binding domain"/>
    <property type="match status" value="1"/>
</dbReference>
<dbReference type="Pfam" id="PF01494">
    <property type="entry name" value="FAD_binding_3"/>
    <property type="match status" value="1"/>
</dbReference>
<feature type="domain" description="FAD-binding" evidence="3">
    <location>
        <begin position="9"/>
        <end position="340"/>
    </location>
</feature>
<evidence type="ECO:0000313" key="4">
    <source>
        <dbReference type="EMBL" id="MBW4430744.1"/>
    </source>
</evidence>
<dbReference type="InterPro" id="IPR036188">
    <property type="entry name" value="FAD/NAD-bd_sf"/>
</dbReference>
<dbReference type="PANTHER" id="PTHR43747:SF5">
    <property type="entry name" value="FAD-BINDING DOMAIN-CONTAINING PROTEIN"/>
    <property type="match status" value="1"/>
</dbReference>
<dbReference type="GO" id="GO:0071949">
    <property type="term" value="F:FAD binding"/>
    <property type="evidence" value="ECO:0007669"/>
    <property type="project" value="InterPro"/>
</dbReference>
<dbReference type="InterPro" id="IPR050816">
    <property type="entry name" value="Flavin-dep_Halogenase_NPB"/>
</dbReference>
<comment type="caution">
    <text evidence="4">The sequence shown here is derived from an EMBL/GenBank/DDBJ whole genome shotgun (WGS) entry which is preliminary data.</text>
</comment>
<dbReference type="SUPFAM" id="SSF51905">
    <property type="entry name" value="FAD/NAD(P)-binding domain"/>
    <property type="match status" value="1"/>
</dbReference>
<keyword evidence="1" id="KW-0560">Oxidoreductase</keyword>
<reference evidence="4" key="1">
    <citation type="submission" date="2021-05" db="EMBL/GenBank/DDBJ databases">
        <authorList>
            <person name="Pietrasiak N."/>
            <person name="Ward R."/>
            <person name="Stajich J.E."/>
            <person name="Kurbessoian T."/>
        </authorList>
    </citation>
    <scope>NUCLEOTIDE SEQUENCE</scope>
    <source>
        <strain evidence="4">HA4357-MV3</strain>
    </source>
</reference>
<accession>A0A9E3H448</accession>
<evidence type="ECO:0000313" key="5">
    <source>
        <dbReference type="Proteomes" id="UP000813215"/>
    </source>
</evidence>
<evidence type="ECO:0000256" key="1">
    <source>
        <dbReference type="ARBA" id="ARBA00023002"/>
    </source>
</evidence>
<dbReference type="InterPro" id="IPR002938">
    <property type="entry name" value="FAD-bd"/>
</dbReference>
<dbReference type="PANTHER" id="PTHR43747">
    <property type="entry name" value="FAD-BINDING PROTEIN"/>
    <property type="match status" value="1"/>
</dbReference>
<dbReference type="GO" id="GO:0016491">
    <property type="term" value="F:oxidoreductase activity"/>
    <property type="evidence" value="ECO:0007669"/>
    <property type="project" value="UniProtKB-KW"/>
</dbReference>
<evidence type="ECO:0000259" key="3">
    <source>
        <dbReference type="Pfam" id="PF01494"/>
    </source>
</evidence>